<accession>A0A3A4NKU7</accession>
<gene>
    <name evidence="4" type="ORF">C4520_10550</name>
</gene>
<proteinExistence type="predicted"/>
<dbReference type="InterPro" id="IPR036271">
    <property type="entry name" value="Tet_transcr_reg_TetR-rel_C_sf"/>
</dbReference>
<organism evidence="4 5">
    <name type="scientific">Abyssobacteria bacterium (strain SURF_5)</name>
    <dbReference type="NCBI Taxonomy" id="2093360"/>
    <lineage>
        <taxon>Bacteria</taxon>
        <taxon>Pseudomonadati</taxon>
        <taxon>Candidatus Hydrogenedentota</taxon>
        <taxon>Candidatus Abyssobacteria</taxon>
    </lineage>
</organism>
<dbReference type="PANTHER" id="PTHR30328:SF54">
    <property type="entry name" value="HTH-TYPE TRANSCRIPTIONAL REPRESSOR SCO4008"/>
    <property type="match status" value="1"/>
</dbReference>
<sequence>MASKTFSNISKEKQDRVLRAAQVEFAANGYHKANINDICERAGISNGALYKYFKNKSDLYEAVIMRQVEGKDEYMRSVVASDASCLGKIRMLMENTQTDADARNDTFRILLQLGTSDMDSFARKVTRRIEATSVKYFRAILTQGIERGEVRSDIDVPMIAHIVGGLCFFLYSGFVSTYHSLRLEEYFGVPFTGKRKSHTQYVDRMLGWLEEILSPAERPGANA</sequence>
<dbReference type="Proteomes" id="UP000265882">
    <property type="component" value="Unassembled WGS sequence"/>
</dbReference>
<dbReference type="Gene3D" id="1.10.357.10">
    <property type="entry name" value="Tetracycline Repressor, domain 2"/>
    <property type="match status" value="1"/>
</dbReference>
<dbReference type="GO" id="GO:0003677">
    <property type="term" value="F:DNA binding"/>
    <property type="evidence" value="ECO:0007669"/>
    <property type="project" value="UniProtKB-UniRule"/>
</dbReference>
<comment type="caution">
    <text evidence="4">The sequence shown here is derived from an EMBL/GenBank/DDBJ whole genome shotgun (WGS) entry which is preliminary data.</text>
</comment>
<feature type="domain" description="HTH tetR-type" evidence="3">
    <location>
        <begin position="11"/>
        <end position="71"/>
    </location>
</feature>
<evidence type="ECO:0000256" key="2">
    <source>
        <dbReference type="PROSITE-ProRule" id="PRU00335"/>
    </source>
</evidence>
<dbReference type="EMBL" id="QZKU01000070">
    <property type="protein sequence ID" value="RJP21147.1"/>
    <property type="molecule type" value="Genomic_DNA"/>
</dbReference>
<protein>
    <submittedName>
        <fullName evidence="4">TetR/AcrR family transcriptional regulator</fullName>
    </submittedName>
</protein>
<dbReference type="PANTHER" id="PTHR30328">
    <property type="entry name" value="TRANSCRIPTIONAL REPRESSOR"/>
    <property type="match status" value="1"/>
</dbReference>
<dbReference type="SUPFAM" id="SSF46689">
    <property type="entry name" value="Homeodomain-like"/>
    <property type="match status" value="1"/>
</dbReference>
<name>A0A3A4NKU7_ABYX5</name>
<evidence type="ECO:0000313" key="4">
    <source>
        <dbReference type="EMBL" id="RJP21147.1"/>
    </source>
</evidence>
<evidence type="ECO:0000256" key="1">
    <source>
        <dbReference type="ARBA" id="ARBA00023125"/>
    </source>
</evidence>
<reference evidence="4 5" key="1">
    <citation type="journal article" date="2017" name="ISME J.">
        <title>Energy and carbon metabolisms in a deep terrestrial subsurface fluid microbial community.</title>
        <authorList>
            <person name="Momper L."/>
            <person name="Jungbluth S.P."/>
            <person name="Lee M.D."/>
            <person name="Amend J.P."/>
        </authorList>
    </citation>
    <scope>NUCLEOTIDE SEQUENCE [LARGE SCALE GENOMIC DNA]</scope>
    <source>
        <strain evidence="4">SURF_5</strain>
    </source>
</reference>
<dbReference type="SUPFAM" id="SSF48498">
    <property type="entry name" value="Tetracyclin repressor-like, C-terminal domain"/>
    <property type="match status" value="1"/>
</dbReference>
<dbReference type="PRINTS" id="PR00455">
    <property type="entry name" value="HTHTETR"/>
</dbReference>
<evidence type="ECO:0000313" key="5">
    <source>
        <dbReference type="Proteomes" id="UP000265882"/>
    </source>
</evidence>
<keyword evidence="1 2" id="KW-0238">DNA-binding</keyword>
<dbReference type="InterPro" id="IPR050109">
    <property type="entry name" value="HTH-type_TetR-like_transc_reg"/>
</dbReference>
<dbReference type="InterPro" id="IPR009057">
    <property type="entry name" value="Homeodomain-like_sf"/>
</dbReference>
<evidence type="ECO:0000259" key="3">
    <source>
        <dbReference type="PROSITE" id="PS50977"/>
    </source>
</evidence>
<dbReference type="AlphaFoldDB" id="A0A3A4NKU7"/>
<dbReference type="InterPro" id="IPR001647">
    <property type="entry name" value="HTH_TetR"/>
</dbReference>
<dbReference type="PROSITE" id="PS50977">
    <property type="entry name" value="HTH_TETR_2"/>
    <property type="match status" value="1"/>
</dbReference>
<feature type="DNA-binding region" description="H-T-H motif" evidence="2">
    <location>
        <begin position="34"/>
        <end position="53"/>
    </location>
</feature>
<dbReference type="Pfam" id="PF00440">
    <property type="entry name" value="TetR_N"/>
    <property type="match status" value="1"/>
</dbReference>